<dbReference type="EMBL" id="JAKJXP020000039">
    <property type="protein sequence ID" value="KAK7752379.1"/>
    <property type="molecule type" value="Genomic_DNA"/>
</dbReference>
<organism evidence="2 3">
    <name type="scientific">Diatrype stigma</name>
    <dbReference type="NCBI Taxonomy" id="117547"/>
    <lineage>
        <taxon>Eukaryota</taxon>
        <taxon>Fungi</taxon>
        <taxon>Dikarya</taxon>
        <taxon>Ascomycota</taxon>
        <taxon>Pezizomycotina</taxon>
        <taxon>Sordariomycetes</taxon>
        <taxon>Xylariomycetidae</taxon>
        <taxon>Xylariales</taxon>
        <taxon>Diatrypaceae</taxon>
        <taxon>Diatrype</taxon>
    </lineage>
</organism>
<sequence>MAPKDGGGGGGGSISSIISRSSRKTGKIIGSGVYKGAHKNTGRGSNLTWWQVLLIVYGCMFIILFMGTVGWFWKKEKERSSTKNKSFRFWWVLGNTLLMASGVGLIIYLFQWMGKKCCCCCGGNRKEGKSYEKMGDDDQEDRDVEQTSAIANANDAPLAPPPSYGGGGGYSATAYYGGDDAGPGQHAGDAKYEPYGYNPPSAPAAGPYAGADYYYKPPPS</sequence>
<feature type="transmembrane region" description="Helical" evidence="1">
    <location>
        <begin position="89"/>
        <end position="110"/>
    </location>
</feature>
<dbReference type="Proteomes" id="UP001320420">
    <property type="component" value="Unassembled WGS sequence"/>
</dbReference>
<reference evidence="2 3" key="1">
    <citation type="submission" date="2024-02" db="EMBL/GenBank/DDBJ databases">
        <title>De novo assembly and annotation of 12 fungi associated with fruit tree decline syndrome in Ontario, Canada.</title>
        <authorList>
            <person name="Sulman M."/>
            <person name="Ellouze W."/>
            <person name="Ilyukhin E."/>
        </authorList>
    </citation>
    <scope>NUCLEOTIDE SEQUENCE [LARGE SCALE GENOMIC DNA]</scope>
    <source>
        <strain evidence="2 3">M11/M66-122</strain>
    </source>
</reference>
<evidence type="ECO:0000313" key="3">
    <source>
        <dbReference type="Proteomes" id="UP001320420"/>
    </source>
</evidence>
<name>A0AAN9UNT8_9PEZI</name>
<keyword evidence="1" id="KW-0472">Membrane</keyword>
<dbReference type="AlphaFoldDB" id="A0AAN9UNT8"/>
<protein>
    <submittedName>
        <fullName evidence="2">Uncharacterized protein</fullName>
    </submittedName>
</protein>
<gene>
    <name evidence="2" type="ORF">SLS62_005716</name>
</gene>
<feature type="transmembrane region" description="Helical" evidence="1">
    <location>
        <begin position="49"/>
        <end position="73"/>
    </location>
</feature>
<evidence type="ECO:0000256" key="1">
    <source>
        <dbReference type="SAM" id="Phobius"/>
    </source>
</evidence>
<evidence type="ECO:0000313" key="2">
    <source>
        <dbReference type="EMBL" id="KAK7752379.1"/>
    </source>
</evidence>
<accession>A0AAN9UNT8</accession>
<keyword evidence="1" id="KW-1133">Transmembrane helix</keyword>
<comment type="caution">
    <text evidence="2">The sequence shown here is derived from an EMBL/GenBank/DDBJ whole genome shotgun (WGS) entry which is preliminary data.</text>
</comment>
<proteinExistence type="predicted"/>
<keyword evidence="3" id="KW-1185">Reference proteome</keyword>
<keyword evidence="1" id="KW-0812">Transmembrane</keyword>